<evidence type="ECO:0000313" key="13">
    <source>
        <dbReference type="Proteomes" id="UP001172778"/>
    </source>
</evidence>
<evidence type="ECO:0000256" key="7">
    <source>
        <dbReference type="ARBA" id="ARBA00023049"/>
    </source>
</evidence>
<dbReference type="InterPro" id="IPR050626">
    <property type="entry name" value="Peptidase_M16"/>
</dbReference>
<evidence type="ECO:0000256" key="9">
    <source>
        <dbReference type="SAM" id="SignalP"/>
    </source>
</evidence>
<keyword evidence="13" id="KW-1185">Reference proteome</keyword>
<feature type="chain" id="PRO_5045293266" evidence="9">
    <location>
        <begin position="26"/>
        <end position="921"/>
    </location>
</feature>
<keyword evidence="9" id="KW-0732">Signal</keyword>
<comment type="cofactor">
    <cofactor evidence="1">
        <name>Zn(2+)</name>
        <dbReference type="ChEBI" id="CHEBI:29105"/>
    </cofactor>
</comment>
<protein>
    <submittedName>
        <fullName evidence="12">Pitrilysin family protein</fullName>
    </submittedName>
</protein>
<reference evidence="12" key="1">
    <citation type="submission" date="2023-03" db="EMBL/GenBank/DDBJ databases">
        <title>Chitinimonas shenzhenensis gen. nov., sp. nov., a novel member of family Burkholderiaceae isolated from activated sludge collected in Shen Zhen, China.</title>
        <authorList>
            <person name="Wang X."/>
        </authorList>
    </citation>
    <scope>NUCLEOTIDE SEQUENCE</scope>
    <source>
        <strain evidence="12">DQS-5</strain>
    </source>
</reference>
<dbReference type="PANTHER" id="PTHR43690">
    <property type="entry name" value="NARDILYSIN"/>
    <property type="match status" value="1"/>
</dbReference>
<evidence type="ECO:0000256" key="2">
    <source>
        <dbReference type="ARBA" id="ARBA00007261"/>
    </source>
</evidence>
<dbReference type="Pfam" id="PF00675">
    <property type="entry name" value="Peptidase_M16"/>
    <property type="match status" value="1"/>
</dbReference>
<comment type="caution">
    <text evidence="12">The sequence shown here is derived from an EMBL/GenBank/DDBJ whole genome shotgun (WGS) entry which is preliminary data.</text>
</comment>
<dbReference type="Gene3D" id="3.30.830.10">
    <property type="entry name" value="Metalloenzyme, LuxS/M16 peptidase-like"/>
    <property type="match status" value="4"/>
</dbReference>
<keyword evidence="4" id="KW-0479">Metal-binding</keyword>
<organism evidence="12 13">
    <name type="scientific">Parachitinimonas caeni</name>
    <dbReference type="NCBI Taxonomy" id="3031301"/>
    <lineage>
        <taxon>Bacteria</taxon>
        <taxon>Pseudomonadati</taxon>
        <taxon>Pseudomonadota</taxon>
        <taxon>Betaproteobacteria</taxon>
        <taxon>Neisseriales</taxon>
        <taxon>Chitinibacteraceae</taxon>
        <taxon>Parachitinimonas</taxon>
    </lineage>
</organism>
<evidence type="ECO:0000256" key="4">
    <source>
        <dbReference type="ARBA" id="ARBA00022723"/>
    </source>
</evidence>
<dbReference type="InterPro" id="IPR011249">
    <property type="entry name" value="Metalloenz_LuxS/M16"/>
</dbReference>
<dbReference type="Proteomes" id="UP001172778">
    <property type="component" value="Unassembled WGS sequence"/>
</dbReference>
<evidence type="ECO:0000259" key="11">
    <source>
        <dbReference type="Pfam" id="PF05193"/>
    </source>
</evidence>
<evidence type="ECO:0000256" key="1">
    <source>
        <dbReference type="ARBA" id="ARBA00001947"/>
    </source>
</evidence>
<gene>
    <name evidence="12" type="ORF">PZA18_19225</name>
</gene>
<evidence type="ECO:0000313" key="12">
    <source>
        <dbReference type="EMBL" id="MDK2126180.1"/>
    </source>
</evidence>
<keyword evidence="3" id="KW-0645">Protease</keyword>
<name>A0ABT7E1J0_9NEIS</name>
<accession>A0ABT7E1J0</accession>
<evidence type="ECO:0000259" key="10">
    <source>
        <dbReference type="Pfam" id="PF00675"/>
    </source>
</evidence>
<evidence type="ECO:0000256" key="8">
    <source>
        <dbReference type="RuleBase" id="RU004447"/>
    </source>
</evidence>
<keyword evidence="5" id="KW-0378">Hydrolase</keyword>
<dbReference type="PROSITE" id="PS00143">
    <property type="entry name" value="INSULINASE"/>
    <property type="match status" value="1"/>
</dbReference>
<dbReference type="PANTHER" id="PTHR43690:SF17">
    <property type="entry name" value="PROTEIN YHJJ"/>
    <property type="match status" value="1"/>
</dbReference>
<evidence type="ECO:0000256" key="5">
    <source>
        <dbReference type="ARBA" id="ARBA00022801"/>
    </source>
</evidence>
<proteinExistence type="inferred from homology"/>
<keyword evidence="6" id="KW-0862">Zinc</keyword>
<dbReference type="SUPFAM" id="SSF63411">
    <property type="entry name" value="LuxS/MPP-like metallohydrolase"/>
    <property type="match status" value="4"/>
</dbReference>
<dbReference type="Pfam" id="PF05193">
    <property type="entry name" value="Peptidase_M16_C"/>
    <property type="match status" value="2"/>
</dbReference>
<sequence>MKPFKTVLTSLIVALAFNPCTPSLAATLKPGVTVESVREYRLDNGLLVLLAPDDSNPVTSVVIRYGVGAKDEDRGESGMAHLLEHMLFKGTPSLPDIRGEVRKRGLNSNAITTADQTFYFESFATDQSTLDWSLGMEADRMVNALISKEALVTEMPVVRNEWERGENQPGWVLWRQMSAAALTAHPYRDPVIGHRDQIENTDINRLRAFYQRYYRPDNAVLVVSGKFDLAATLKSIEKHFGAISKPSVALKRYYPVEPVQEGSRYVELKRPGTDAITLLGYHAPSCMHPDFPALEMLTVVLANQKNGRLQTQLVEKKLAVSEWANLECRSDPWLIQFGLSLPKDADATATQKAMTAALEGFAQQPITEQEFTEARQATLKRWENWNGSAHAQVNEASWFALYGDWRYAFIRRDLVEQVTRQDLQRVAEKYFKADNRTLGQFLPTVRPDRSEVTAAPDIAELAKHYQSKRQVDEGEVIEPKASVIEARTLKSQGSSGLQYALLPKKTRQNAVYGRIQLRFGLPLERHQNYVAGRMLGSLLNTATQHRDKAALELEANKLESTYHIHAHAGGLTLNFRSKQDKLAGLLALMREVVREPKLTQKEFDLTKARWMDRLSKPETEPSTLADRALDKHFEGWRPDSDPLHNWTRKALRSQLERLTLADVQKLYDQYFGGGTGEVVLVGAFDPASVRNQLNTTFGDWTGKKPYQDTPDPYHDVKPAYFLRETPDKANASYEARAYLPVAYSHPDRYALAFANSLLGGDNSSRLWLRLREKDGLTYHVNSSLNLDRLDQYAIWSIVVSFAPDKRQQVEAAVKQEIAHARQEGFTEAEFEAAKQGVIRQMRQNLAFEGGMLGALVENLRYGVPIGEIEDNLARIEKLTLAEVNAALRKYLDADRLTIAVAGNFSGKAAENTLKAPQDEDD</sequence>
<evidence type="ECO:0000256" key="6">
    <source>
        <dbReference type="ARBA" id="ARBA00022833"/>
    </source>
</evidence>
<evidence type="ECO:0000256" key="3">
    <source>
        <dbReference type="ARBA" id="ARBA00022670"/>
    </source>
</evidence>
<feature type="domain" description="Peptidase M16 C-terminal" evidence="11">
    <location>
        <begin position="203"/>
        <end position="377"/>
    </location>
</feature>
<dbReference type="InterPro" id="IPR007863">
    <property type="entry name" value="Peptidase_M16_C"/>
</dbReference>
<feature type="domain" description="Peptidase M16 N-terminal" evidence="10">
    <location>
        <begin position="48"/>
        <end position="193"/>
    </location>
</feature>
<keyword evidence="7" id="KW-0482">Metalloprotease</keyword>
<comment type="similarity">
    <text evidence="2 8">Belongs to the peptidase M16 family.</text>
</comment>
<feature type="signal peptide" evidence="9">
    <location>
        <begin position="1"/>
        <end position="25"/>
    </location>
</feature>
<dbReference type="RefSeq" id="WP_284102497.1">
    <property type="nucleotide sequence ID" value="NZ_JARRAF010000033.1"/>
</dbReference>
<dbReference type="InterPro" id="IPR001431">
    <property type="entry name" value="Pept_M16_Zn_BS"/>
</dbReference>
<feature type="domain" description="Peptidase M16 C-terminal" evidence="11">
    <location>
        <begin position="658"/>
        <end position="836"/>
    </location>
</feature>
<dbReference type="InterPro" id="IPR011765">
    <property type="entry name" value="Pept_M16_N"/>
</dbReference>
<dbReference type="EMBL" id="JARRAF010000033">
    <property type="protein sequence ID" value="MDK2126180.1"/>
    <property type="molecule type" value="Genomic_DNA"/>
</dbReference>